<evidence type="ECO:0000313" key="6">
    <source>
        <dbReference type="EMBL" id="GAA6407201.1"/>
    </source>
</evidence>
<dbReference type="SUPFAM" id="SSF52540">
    <property type="entry name" value="P-loop containing nucleoside triphosphate hydrolases"/>
    <property type="match status" value="1"/>
</dbReference>
<dbReference type="PROSITE" id="PS00211">
    <property type="entry name" value="ABC_TRANSPORTER_1"/>
    <property type="match status" value="1"/>
</dbReference>
<feature type="domain" description="ABC transporter" evidence="5">
    <location>
        <begin position="31"/>
        <end position="261"/>
    </location>
</feature>
<keyword evidence="7" id="KW-1185">Reference proteome</keyword>
<protein>
    <submittedName>
        <fullName evidence="6">ABC transporter ATP-binding protein</fullName>
    </submittedName>
</protein>
<comment type="caution">
    <text evidence="6">The sequence shown here is derived from an EMBL/GenBank/DDBJ whole genome shotgun (WGS) entry which is preliminary data.</text>
</comment>
<evidence type="ECO:0000256" key="2">
    <source>
        <dbReference type="ARBA" id="ARBA00022448"/>
    </source>
</evidence>
<dbReference type="InterPro" id="IPR017871">
    <property type="entry name" value="ABC_transporter-like_CS"/>
</dbReference>
<dbReference type="PANTHER" id="PTHR43335:SF2">
    <property type="entry name" value="ABC TRANSPORTER, ATP-BINDING PROTEIN"/>
    <property type="match status" value="1"/>
</dbReference>
<dbReference type="Proteomes" id="UP001600943">
    <property type="component" value="Unassembled WGS sequence"/>
</dbReference>
<sequence length="317" mass="35576">MLLERSAFGQLVILADTQLERRKGVGEYMSIQIENVTVAFQKGVKALDDISFTIPSGVYGLLGENGAGKTTLMRVLATLLGPDSGEVRMNDLIYKERNYPSIQKKIGYLPQELSLYPNLTVRECLEYLGAMSGIAEGECRKRIDYYLKKTSLEEHQKKKMKQLSGGMKRRVGLIQALLNEPEFLIVDEPTTGLDPEERIRIRNLLVEFAVGRTVLFSTHVVEDLAAACSQLSVLKKGKMLYSGSVRELLKLADGHAWICKTEEEQQVRLLEEKYHVSSKQILEDGMTVRVISPVKPEVPCSPAKVTLEDAYIYVSNF</sequence>
<name>A0ABQ0B6X3_9FIRM</name>
<dbReference type="PANTHER" id="PTHR43335">
    <property type="entry name" value="ABC TRANSPORTER, ATP-BINDING PROTEIN"/>
    <property type="match status" value="1"/>
</dbReference>
<dbReference type="InterPro" id="IPR027417">
    <property type="entry name" value="P-loop_NTPase"/>
</dbReference>
<dbReference type="Gene3D" id="3.40.50.300">
    <property type="entry name" value="P-loop containing nucleotide triphosphate hydrolases"/>
    <property type="match status" value="1"/>
</dbReference>
<accession>A0ABQ0B6X3</accession>
<keyword evidence="2" id="KW-0813">Transport</keyword>
<dbReference type="PROSITE" id="PS50893">
    <property type="entry name" value="ABC_TRANSPORTER_2"/>
    <property type="match status" value="1"/>
</dbReference>
<dbReference type="InterPro" id="IPR003439">
    <property type="entry name" value="ABC_transporter-like_ATP-bd"/>
</dbReference>
<organism evidence="6 7">
    <name type="scientific">Blautia hominis</name>
    <dbReference type="NCBI Taxonomy" id="2025493"/>
    <lineage>
        <taxon>Bacteria</taxon>
        <taxon>Bacillati</taxon>
        <taxon>Bacillota</taxon>
        <taxon>Clostridia</taxon>
        <taxon>Lachnospirales</taxon>
        <taxon>Lachnospiraceae</taxon>
        <taxon>Blautia</taxon>
    </lineage>
</organism>
<evidence type="ECO:0000256" key="4">
    <source>
        <dbReference type="ARBA" id="ARBA00022840"/>
    </source>
</evidence>
<evidence type="ECO:0000259" key="5">
    <source>
        <dbReference type="PROSITE" id="PS50893"/>
    </source>
</evidence>
<gene>
    <name evidence="6" type="ORF">K040078D81_13180</name>
</gene>
<keyword evidence="4 6" id="KW-0067">ATP-binding</keyword>
<dbReference type="SMART" id="SM00382">
    <property type="entry name" value="AAA"/>
    <property type="match status" value="1"/>
</dbReference>
<evidence type="ECO:0000313" key="7">
    <source>
        <dbReference type="Proteomes" id="UP001600943"/>
    </source>
</evidence>
<dbReference type="Pfam" id="PF00005">
    <property type="entry name" value="ABC_tran"/>
    <property type="match status" value="1"/>
</dbReference>
<evidence type="ECO:0000256" key="1">
    <source>
        <dbReference type="ARBA" id="ARBA00005417"/>
    </source>
</evidence>
<dbReference type="CDD" id="cd03264">
    <property type="entry name" value="ABC_drug_resistance_like"/>
    <property type="match status" value="1"/>
</dbReference>
<comment type="similarity">
    <text evidence="1">Belongs to the ABC transporter superfamily.</text>
</comment>
<proteinExistence type="inferred from homology"/>
<dbReference type="EMBL" id="BAABYW010000001">
    <property type="protein sequence ID" value="GAA6407201.1"/>
    <property type="molecule type" value="Genomic_DNA"/>
</dbReference>
<dbReference type="InterPro" id="IPR003593">
    <property type="entry name" value="AAA+_ATPase"/>
</dbReference>
<evidence type="ECO:0000256" key="3">
    <source>
        <dbReference type="ARBA" id="ARBA00022741"/>
    </source>
</evidence>
<keyword evidence="3" id="KW-0547">Nucleotide-binding</keyword>
<reference evidence="6 7" key="1">
    <citation type="submission" date="2024-04" db="EMBL/GenBank/DDBJ databases">
        <title>Defined microbial consortia suppress multidrug-resistant proinflammatory Enterobacteriaceae via ecological control.</title>
        <authorList>
            <person name="Furuichi M."/>
            <person name="Kawaguchi T."/>
            <person name="Pust M."/>
            <person name="Yasuma K."/>
            <person name="Plichta D."/>
            <person name="Hasegawa N."/>
            <person name="Ohya T."/>
            <person name="Bhattarai S."/>
            <person name="Sasajima S."/>
            <person name="Aoto Y."/>
            <person name="Tuganbaev T."/>
            <person name="Yaginuma M."/>
            <person name="Ueda M."/>
            <person name="Okahashi N."/>
            <person name="Amafuji K."/>
            <person name="Kiridooshi Y."/>
            <person name="Sugita K."/>
            <person name="Strazar M."/>
            <person name="Skelly A."/>
            <person name="Suda W."/>
            <person name="Hattori M."/>
            <person name="Nakamoto N."/>
            <person name="Caballero S."/>
            <person name="Norman J."/>
            <person name="Olle B."/>
            <person name="Tanoue T."/>
            <person name="Arita M."/>
            <person name="Bucci V."/>
            <person name="Atarashi K."/>
            <person name="Xavier R."/>
            <person name="Honda K."/>
        </authorList>
    </citation>
    <scope>NUCLEOTIDE SEQUENCE [LARGE SCALE GENOMIC DNA]</scope>
    <source>
        <strain evidence="7">k04-0078-D8-1</strain>
    </source>
</reference>
<dbReference type="GO" id="GO:0005524">
    <property type="term" value="F:ATP binding"/>
    <property type="evidence" value="ECO:0007669"/>
    <property type="project" value="UniProtKB-KW"/>
</dbReference>